<comment type="caution">
    <text evidence="1">The sequence shown here is derived from an EMBL/GenBank/DDBJ whole genome shotgun (WGS) entry which is preliminary data.</text>
</comment>
<evidence type="ECO:0000313" key="2">
    <source>
        <dbReference type="Proteomes" id="UP000309128"/>
    </source>
</evidence>
<dbReference type="SUPFAM" id="SSF160104">
    <property type="entry name" value="Acetoacetate decarboxylase-like"/>
    <property type="match status" value="1"/>
</dbReference>
<sequence>MRMAMAPARPGGVPTRDRTGVMHVNAGAAAGQRCGMQAPPSPRVTLPVMYHQWSEMTFIHWRYPAASVQALLPDRLTVETFDGAAWVGLTPFLMQGVRVPGTPALPWLSQFPETNLRTYVRDERDRSGIWFLSLDAGLLPAALGGRGGYWLPYYWSDMSVDAEDGRTAYRCRRRWPGPYGARCDAEVETGAPLAESERDELAHFLTARYRLFTLVAGRLAAAEVEHPAWPLHRVRLISLEQDLVQAAGLTAPEGSPILHASPGVPVRVGMWTW</sequence>
<evidence type="ECO:0000313" key="1">
    <source>
        <dbReference type="EMBL" id="TMR15498.1"/>
    </source>
</evidence>
<dbReference type="Gene3D" id="2.40.400.10">
    <property type="entry name" value="Acetoacetate decarboxylase-like"/>
    <property type="match status" value="1"/>
</dbReference>
<keyword evidence="2" id="KW-1185">Reference proteome</keyword>
<dbReference type="PANTHER" id="PTHR39186">
    <property type="entry name" value="DUF2071 FAMILY PROTEIN"/>
    <property type="match status" value="1"/>
</dbReference>
<gene>
    <name evidence="1" type="ORF">ETD86_26925</name>
</gene>
<dbReference type="EMBL" id="VCKY01000099">
    <property type="protein sequence ID" value="TMR15498.1"/>
    <property type="molecule type" value="Genomic_DNA"/>
</dbReference>
<dbReference type="InterPro" id="IPR018644">
    <property type="entry name" value="DUF2071"/>
</dbReference>
<dbReference type="AlphaFoldDB" id="A0A5S4FC62"/>
<dbReference type="OrthoDB" id="150993at2"/>
<dbReference type="InterPro" id="IPR023375">
    <property type="entry name" value="ADC_dom_sf"/>
</dbReference>
<proteinExistence type="predicted"/>
<accession>A0A5S4FC62</accession>
<protein>
    <submittedName>
        <fullName evidence="1">DUF2071 domain-containing protein</fullName>
    </submittedName>
</protein>
<dbReference type="Proteomes" id="UP000309128">
    <property type="component" value="Unassembled WGS sequence"/>
</dbReference>
<dbReference type="Pfam" id="PF09844">
    <property type="entry name" value="DUF2071"/>
    <property type="match status" value="1"/>
</dbReference>
<reference evidence="1 2" key="1">
    <citation type="submission" date="2019-05" db="EMBL/GenBank/DDBJ databases">
        <title>Draft genome sequence of Nonomuraea turkmeniaca DSM 43926.</title>
        <authorList>
            <person name="Saricaoglu S."/>
            <person name="Isik K."/>
        </authorList>
    </citation>
    <scope>NUCLEOTIDE SEQUENCE [LARGE SCALE GENOMIC DNA]</scope>
    <source>
        <strain evidence="1 2">DSM 43926</strain>
    </source>
</reference>
<organism evidence="1 2">
    <name type="scientific">Nonomuraea turkmeniaca</name>
    <dbReference type="NCBI Taxonomy" id="103838"/>
    <lineage>
        <taxon>Bacteria</taxon>
        <taxon>Bacillati</taxon>
        <taxon>Actinomycetota</taxon>
        <taxon>Actinomycetes</taxon>
        <taxon>Streptosporangiales</taxon>
        <taxon>Streptosporangiaceae</taxon>
        <taxon>Nonomuraea</taxon>
    </lineage>
</organism>
<name>A0A5S4FC62_9ACTN</name>
<dbReference type="PANTHER" id="PTHR39186:SF1">
    <property type="entry name" value="DUF2071 DOMAIN-CONTAINING PROTEIN"/>
    <property type="match status" value="1"/>
</dbReference>